<reference evidence="2 3" key="1">
    <citation type="journal article" date="2019" name="Commun. Biol.">
        <title>The bagworm genome reveals a unique fibroin gene that provides high tensile strength.</title>
        <authorList>
            <person name="Kono N."/>
            <person name="Nakamura H."/>
            <person name="Ohtoshi R."/>
            <person name="Tomita M."/>
            <person name="Numata K."/>
            <person name="Arakawa K."/>
        </authorList>
    </citation>
    <scope>NUCLEOTIDE SEQUENCE [LARGE SCALE GENOMIC DNA]</scope>
</reference>
<evidence type="ECO:0000313" key="3">
    <source>
        <dbReference type="Proteomes" id="UP000299102"/>
    </source>
</evidence>
<comment type="caution">
    <text evidence="2">The sequence shown here is derived from an EMBL/GenBank/DDBJ whole genome shotgun (WGS) entry which is preliminary data.</text>
</comment>
<protein>
    <submittedName>
        <fullName evidence="2">Uncharacterized protein</fullName>
    </submittedName>
</protein>
<dbReference type="AlphaFoldDB" id="A0A4C1TAZ4"/>
<accession>A0A4C1TAZ4</accession>
<proteinExistence type="predicted"/>
<feature type="region of interest" description="Disordered" evidence="1">
    <location>
        <begin position="18"/>
        <end position="37"/>
    </location>
</feature>
<name>A0A4C1TAZ4_EUMVA</name>
<evidence type="ECO:0000313" key="2">
    <source>
        <dbReference type="EMBL" id="GBP10648.1"/>
    </source>
</evidence>
<sequence length="37" mass="4130">MCQRLAVGALNGQVDSPKQWFSMAPPPAPPMGYRRDR</sequence>
<dbReference type="EMBL" id="BGZK01004735">
    <property type="protein sequence ID" value="GBP10648.1"/>
    <property type="molecule type" value="Genomic_DNA"/>
</dbReference>
<dbReference type="Proteomes" id="UP000299102">
    <property type="component" value="Unassembled WGS sequence"/>
</dbReference>
<keyword evidence="3" id="KW-1185">Reference proteome</keyword>
<evidence type="ECO:0000256" key="1">
    <source>
        <dbReference type="SAM" id="MobiDB-lite"/>
    </source>
</evidence>
<gene>
    <name evidence="2" type="ORF">EVAR_71681_1</name>
</gene>
<feature type="non-terminal residue" evidence="2">
    <location>
        <position position="37"/>
    </location>
</feature>
<organism evidence="2 3">
    <name type="scientific">Eumeta variegata</name>
    <name type="common">Bagworm moth</name>
    <name type="synonym">Eumeta japonica</name>
    <dbReference type="NCBI Taxonomy" id="151549"/>
    <lineage>
        <taxon>Eukaryota</taxon>
        <taxon>Metazoa</taxon>
        <taxon>Ecdysozoa</taxon>
        <taxon>Arthropoda</taxon>
        <taxon>Hexapoda</taxon>
        <taxon>Insecta</taxon>
        <taxon>Pterygota</taxon>
        <taxon>Neoptera</taxon>
        <taxon>Endopterygota</taxon>
        <taxon>Lepidoptera</taxon>
        <taxon>Glossata</taxon>
        <taxon>Ditrysia</taxon>
        <taxon>Tineoidea</taxon>
        <taxon>Psychidae</taxon>
        <taxon>Oiketicinae</taxon>
        <taxon>Eumeta</taxon>
    </lineage>
</organism>